<keyword evidence="3 7" id="KW-1003">Cell membrane</keyword>
<feature type="domain" description="Casparian strip membrane protein" evidence="8">
    <location>
        <begin position="32"/>
        <end position="77"/>
    </location>
</feature>
<dbReference type="GO" id="GO:0005886">
    <property type="term" value="C:plasma membrane"/>
    <property type="evidence" value="ECO:0007669"/>
    <property type="project" value="UniProtKB-SubCell"/>
</dbReference>
<keyword evidence="10" id="KW-1185">Reference proteome</keyword>
<sequence length="99" mass="10960">MMENAATRSSMQIMIMRPVTPTAVTDDQELEASTMEVEYLAENGDRATLWNSACGSFGKFCHKITASVAITFVALVCYVLLSIISSYKLFSKFDVPARH</sequence>
<dbReference type="Pfam" id="PF04535">
    <property type="entry name" value="CASP_dom"/>
    <property type="match status" value="1"/>
</dbReference>
<comment type="subcellular location">
    <subcellularLocation>
        <location evidence="1 7">Cell membrane</location>
        <topology evidence="1 7">Multi-pass membrane protein</topology>
    </subcellularLocation>
</comment>
<dbReference type="AlphaFoldDB" id="A0A2Z6P4P4"/>
<evidence type="ECO:0000256" key="2">
    <source>
        <dbReference type="ARBA" id="ARBA00007651"/>
    </source>
</evidence>
<organism evidence="9 10">
    <name type="scientific">Trifolium subterraneum</name>
    <name type="common">Subterranean clover</name>
    <dbReference type="NCBI Taxonomy" id="3900"/>
    <lineage>
        <taxon>Eukaryota</taxon>
        <taxon>Viridiplantae</taxon>
        <taxon>Streptophyta</taxon>
        <taxon>Embryophyta</taxon>
        <taxon>Tracheophyta</taxon>
        <taxon>Spermatophyta</taxon>
        <taxon>Magnoliopsida</taxon>
        <taxon>eudicotyledons</taxon>
        <taxon>Gunneridae</taxon>
        <taxon>Pentapetalae</taxon>
        <taxon>rosids</taxon>
        <taxon>fabids</taxon>
        <taxon>Fabales</taxon>
        <taxon>Fabaceae</taxon>
        <taxon>Papilionoideae</taxon>
        <taxon>50 kb inversion clade</taxon>
        <taxon>NPAAA clade</taxon>
        <taxon>Hologalegina</taxon>
        <taxon>IRL clade</taxon>
        <taxon>Trifolieae</taxon>
        <taxon>Trifolium</taxon>
    </lineage>
</organism>
<accession>A0A2Z6P4P4</accession>
<name>A0A2Z6P4P4_TRISU</name>
<feature type="transmembrane region" description="Helical" evidence="7">
    <location>
        <begin position="68"/>
        <end position="90"/>
    </location>
</feature>
<keyword evidence="6 7" id="KW-0472">Membrane</keyword>
<keyword evidence="4 7" id="KW-0812">Transmembrane</keyword>
<keyword evidence="5 7" id="KW-1133">Transmembrane helix</keyword>
<dbReference type="NCBIfam" id="TIGR01569">
    <property type="entry name" value="A_tha_TIGR01569"/>
    <property type="match status" value="1"/>
</dbReference>
<evidence type="ECO:0000256" key="4">
    <source>
        <dbReference type="ARBA" id="ARBA00022692"/>
    </source>
</evidence>
<evidence type="ECO:0000256" key="6">
    <source>
        <dbReference type="ARBA" id="ARBA00023136"/>
    </source>
</evidence>
<evidence type="ECO:0000256" key="5">
    <source>
        <dbReference type="ARBA" id="ARBA00022989"/>
    </source>
</evidence>
<evidence type="ECO:0000313" key="10">
    <source>
        <dbReference type="Proteomes" id="UP000242715"/>
    </source>
</evidence>
<evidence type="ECO:0000256" key="1">
    <source>
        <dbReference type="ARBA" id="ARBA00004651"/>
    </source>
</evidence>
<evidence type="ECO:0000259" key="8">
    <source>
        <dbReference type="Pfam" id="PF04535"/>
    </source>
</evidence>
<reference evidence="10" key="1">
    <citation type="journal article" date="2017" name="Front. Plant Sci.">
        <title>Climate Clever Clovers: New Paradigm to Reduce the Environmental Footprint of Ruminants by Breeding Low Methanogenic Forages Utilizing Haplotype Variation.</title>
        <authorList>
            <person name="Kaur P."/>
            <person name="Appels R."/>
            <person name="Bayer P.E."/>
            <person name="Keeble-Gagnere G."/>
            <person name="Wang J."/>
            <person name="Hirakawa H."/>
            <person name="Shirasawa K."/>
            <person name="Vercoe P."/>
            <person name="Stefanova K."/>
            <person name="Durmic Z."/>
            <person name="Nichols P."/>
            <person name="Revell C."/>
            <person name="Isobe S.N."/>
            <person name="Edwards D."/>
            <person name="Erskine W."/>
        </authorList>
    </citation>
    <scope>NUCLEOTIDE SEQUENCE [LARGE SCALE GENOMIC DNA]</scope>
    <source>
        <strain evidence="10">cv. Daliak</strain>
    </source>
</reference>
<dbReference type="Proteomes" id="UP000242715">
    <property type="component" value="Unassembled WGS sequence"/>
</dbReference>
<comment type="caution">
    <text evidence="7">Lacks conserved residue(s) required for the propagation of feature annotation.</text>
</comment>
<evidence type="ECO:0000256" key="3">
    <source>
        <dbReference type="ARBA" id="ARBA00022475"/>
    </source>
</evidence>
<proteinExistence type="inferred from homology"/>
<dbReference type="InterPro" id="IPR006702">
    <property type="entry name" value="CASP_dom"/>
</dbReference>
<evidence type="ECO:0000256" key="7">
    <source>
        <dbReference type="RuleBase" id="RU361233"/>
    </source>
</evidence>
<dbReference type="InterPro" id="IPR006459">
    <property type="entry name" value="CASP/CASPL"/>
</dbReference>
<gene>
    <name evidence="9" type="ORF">TSUD_123870</name>
</gene>
<evidence type="ECO:0000313" key="9">
    <source>
        <dbReference type="EMBL" id="GAU44100.1"/>
    </source>
</evidence>
<dbReference type="EMBL" id="DF974015">
    <property type="protein sequence ID" value="GAU44100.1"/>
    <property type="molecule type" value="Genomic_DNA"/>
</dbReference>
<comment type="similarity">
    <text evidence="2 7">Belongs to the Casparian strip membrane proteins (CASP) family.</text>
</comment>
<comment type="subunit">
    <text evidence="7">Homodimer and heterodimers.</text>
</comment>
<protein>
    <recommendedName>
        <fullName evidence="7">CASP-like protein</fullName>
    </recommendedName>
</protein>
<dbReference type="OrthoDB" id="749363at2759"/>